<dbReference type="Proteomes" id="UP000632339">
    <property type="component" value="Unassembled WGS sequence"/>
</dbReference>
<dbReference type="RefSeq" id="WP_019944350.1">
    <property type="nucleotide sequence ID" value="NZ_BMLI01000001.1"/>
</dbReference>
<evidence type="ECO:0008006" key="3">
    <source>
        <dbReference type="Google" id="ProtNLM"/>
    </source>
</evidence>
<accession>A0ABQ2HNP7</accession>
<comment type="caution">
    <text evidence="1">The sequence shown here is derived from an EMBL/GenBank/DDBJ whole genome shotgun (WGS) entry which is preliminary data.</text>
</comment>
<dbReference type="Gene3D" id="2.40.160.50">
    <property type="entry name" value="membrane protein fhac: a member of the omp85/tpsb transporter family"/>
    <property type="match status" value="1"/>
</dbReference>
<keyword evidence="2" id="KW-1185">Reference proteome</keyword>
<sequence>MSRRYIYTLTFSIGLLAVFGLFNDSIAQRYPSQETFGKNRVQYKKFNWKIFRTTNFEIYHYQGGTNLARLTAQYAESEFDKITDILGWTPYNRVKIFLYNSPAELEQSNMGLSVLDNLSDQKLNLSQSRVEVAYTGDQIGFRKKLVRDISLLFVYDMLYGGNMKEALQSSLLLTLPEWFMTGTAAYIAEGWSPELNDYMRDFFKNRNVRKPTLMAGDDATLIGHSIWNYIAERYGKDKISDILNLTRIIRTEQTSITSTLGVQSYNRFLRDWRAYYLNQSKNAEQFYTDPNPTWKYKLNEFNVTDASAVIKISPDKKFTAVSEIKNGRYRVYLFDSESGSKKVVRQGKLDIIGGRQKTQPPLLGWSKNNVLTILANENDKKNLYMYENVGTKKIKIKTKRNIRGLDQIVDMDVSHDGSMLAVSADKAGQNDLFLISVARASALPLTNDLYDDLSPRFIQGSSRRVVFSSNRPVDSLGRGDKGNFKSIAPSYTIFEHDGTPRSENIVKLVETEGKTKVTPVYADENDVVYLSNGKGVNNLYKYNRASQTNSQLTNYIQNIRNADVNLKEAGGALAYTYLNDGYYTAAYKNGFDLGATVNPPSLSVASAGNAGNPGNGNAAANPAVKADSAAKAAQAQQTSKLALKEGEVDTDNYEFDEEILKTFESRRTRGSFPTTPGLASRTKAVRENIAIKGPYNYKGLFITNDAASDWRIDPIRGFGYAQSISMNDLLENHVIKAGLFISSNFRNSDLFAEYNNNTYRIDFGLRVDRKTLYNDSEGLIQKYRFNQLMFTASYPFSTTSRFSVSPMFTSTRMIDVLLSNPDLSSNYGGLRSEFVFDNTRVNGMNMMEGTRFKLRYDAYQGLSNGNESFNRVSLDFRHYQKIHRDLILAVRAAASHSGGKAPKQNILGGMENWLGNRKENRSGDNPLNFQRDNRDIFFADFATNLRGFKLNRLSGTSYMLLNAELRIPLVKYLYRGAITSSFLRNFQIVGFGDIGTAWTGKGPFSENNSLNTQIIGDENETFRATVTNYKNPYLMGYGAGVRTTVFGFYAKFDYAWGVDNGYTNKPIPYVTLGYDF</sequence>
<proteinExistence type="predicted"/>
<dbReference type="Gene3D" id="2.120.10.30">
    <property type="entry name" value="TolB, C-terminal domain"/>
    <property type="match status" value="1"/>
</dbReference>
<evidence type="ECO:0000313" key="1">
    <source>
        <dbReference type="EMBL" id="GGM85568.1"/>
    </source>
</evidence>
<dbReference type="EMBL" id="BMLI01000001">
    <property type="protein sequence ID" value="GGM85568.1"/>
    <property type="molecule type" value="Genomic_DNA"/>
</dbReference>
<dbReference type="InterPro" id="IPR011042">
    <property type="entry name" value="6-blade_b-propeller_TolB-like"/>
</dbReference>
<organism evidence="1 2">
    <name type="scientific">Dyadobacter beijingensis</name>
    <dbReference type="NCBI Taxonomy" id="365489"/>
    <lineage>
        <taxon>Bacteria</taxon>
        <taxon>Pseudomonadati</taxon>
        <taxon>Bacteroidota</taxon>
        <taxon>Cytophagia</taxon>
        <taxon>Cytophagales</taxon>
        <taxon>Spirosomataceae</taxon>
        <taxon>Dyadobacter</taxon>
    </lineage>
</organism>
<name>A0ABQ2HNP7_9BACT</name>
<protein>
    <recommendedName>
        <fullName evidence="3">WD40 repeat protein</fullName>
    </recommendedName>
</protein>
<dbReference type="SUPFAM" id="SSF82171">
    <property type="entry name" value="DPP6 N-terminal domain-like"/>
    <property type="match status" value="1"/>
</dbReference>
<gene>
    <name evidence="1" type="ORF">GCM10010967_17080</name>
</gene>
<evidence type="ECO:0000313" key="2">
    <source>
        <dbReference type="Proteomes" id="UP000632339"/>
    </source>
</evidence>
<reference evidence="2" key="1">
    <citation type="journal article" date="2019" name="Int. J. Syst. Evol. Microbiol.">
        <title>The Global Catalogue of Microorganisms (GCM) 10K type strain sequencing project: providing services to taxonomists for standard genome sequencing and annotation.</title>
        <authorList>
            <consortium name="The Broad Institute Genomics Platform"/>
            <consortium name="The Broad Institute Genome Sequencing Center for Infectious Disease"/>
            <person name="Wu L."/>
            <person name="Ma J."/>
        </authorList>
    </citation>
    <scope>NUCLEOTIDE SEQUENCE [LARGE SCALE GENOMIC DNA]</scope>
    <source>
        <strain evidence="2">CGMCC 1.6375</strain>
    </source>
</reference>